<reference evidence="6 7" key="1">
    <citation type="journal article" date="2023" name="G3 (Bethesda)">
        <title>A chromosome-length genome assembly and annotation of blackberry (Rubus argutus, cv. 'Hillquist').</title>
        <authorList>
            <person name="Bruna T."/>
            <person name="Aryal R."/>
            <person name="Dudchenko O."/>
            <person name="Sargent D.J."/>
            <person name="Mead D."/>
            <person name="Buti M."/>
            <person name="Cavallini A."/>
            <person name="Hytonen T."/>
            <person name="Andres J."/>
            <person name="Pham M."/>
            <person name="Weisz D."/>
            <person name="Mascagni F."/>
            <person name="Usai G."/>
            <person name="Natali L."/>
            <person name="Bassil N."/>
            <person name="Fernandez G.E."/>
            <person name="Lomsadze A."/>
            <person name="Armour M."/>
            <person name="Olukolu B."/>
            <person name="Poorten T."/>
            <person name="Britton C."/>
            <person name="Davik J."/>
            <person name="Ashrafi H."/>
            <person name="Aiden E.L."/>
            <person name="Borodovsky M."/>
            <person name="Worthington M."/>
        </authorList>
    </citation>
    <scope>NUCLEOTIDE SEQUENCE [LARGE SCALE GENOMIC DNA]</scope>
    <source>
        <strain evidence="6">PI 553951</strain>
    </source>
</reference>
<dbReference type="Gene3D" id="3.80.10.10">
    <property type="entry name" value="Ribonuclease Inhibitor"/>
    <property type="match status" value="3"/>
</dbReference>
<dbReference type="SMART" id="SM00369">
    <property type="entry name" value="LRR_TYP"/>
    <property type="match status" value="3"/>
</dbReference>
<dbReference type="SUPFAM" id="SSF52058">
    <property type="entry name" value="L domain-like"/>
    <property type="match status" value="2"/>
</dbReference>
<name>A0AAW1X2M6_RUBAR</name>
<organism evidence="6 7">
    <name type="scientific">Rubus argutus</name>
    <name type="common">Southern blackberry</name>
    <dbReference type="NCBI Taxonomy" id="59490"/>
    <lineage>
        <taxon>Eukaryota</taxon>
        <taxon>Viridiplantae</taxon>
        <taxon>Streptophyta</taxon>
        <taxon>Embryophyta</taxon>
        <taxon>Tracheophyta</taxon>
        <taxon>Spermatophyta</taxon>
        <taxon>Magnoliopsida</taxon>
        <taxon>eudicotyledons</taxon>
        <taxon>Gunneridae</taxon>
        <taxon>Pentapetalae</taxon>
        <taxon>rosids</taxon>
        <taxon>fabids</taxon>
        <taxon>Rosales</taxon>
        <taxon>Rosaceae</taxon>
        <taxon>Rosoideae</taxon>
        <taxon>Rosoideae incertae sedis</taxon>
        <taxon>Rubus</taxon>
    </lineage>
</organism>
<evidence type="ECO:0000313" key="6">
    <source>
        <dbReference type="EMBL" id="KAK9930867.1"/>
    </source>
</evidence>
<feature type="domain" description="Disease resistance protein RPS4B/Roq1-like leucine-rich repeats" evidence="4">
    <location>
        <begin position="313"/>
        <end position="509"/>
    </location>
</feature>
<sequence>MGKDIVIQEGEPGKRSRLWTRDDVNDVLTNNTGTMKIEGIKVQWQREEEEDDEICLNSASFSGMTDLIYFSSSEGVRYSGNIDYLPNKLQWLDWPGCPIQTFPSNFHPRELVSLNIRDSCHITRLWERRKICRKLTYMNLSGCASLIELPDFTEIPNLKELMLVGCESLVGLPDSVGSLHMLETLNADGCSKLVKLPREISLKSVRTISLAYCESLEEFPKIGDMDSLSSLDLSFSGIKELDPSIGNLVGLTRLCLNGCENLTTLPCSIEKLQSLETLDLSECSKLATFPKIIEKMNSLRELDVSWQPNIDRLQNLETLDLNGCSKLATFPKIIGKMDSLRKLDVSRSGIKELDPSIGNLVGLKQLCLYGCENLTTLPCSIDRLQNLETLDLNGCSKLLTFPTNTTSLHDDNGDGSLSLPKLKVFKMQGCNLSDGDFLTTLDCLETLTELDLSSNSFVTLPACISKFVNLEKLDLHCCKRLREIPELPPNLVKVDVSDCKSLEKFWKLSKVLEGKESQGIKWINLWNCNRLCDNLGYNKDKLERILLNNQ</sequence>
<evidence type="ECO:0000256" key="3">
    <source>
        <dbReference type="ARBA" id="ARBA00022821"/>
    </source>
</evidence>
<evidence type="ECO:0000256" key="2">
    <source>
        <dbReference type="ARBA" id="ARBA00022737"/>
    </source>
</evidence>
<dbReference type="InterPro" id="IPR058546">
    <property type="entry name" value="RPS4B/Roq1-like_LRR"/>
</dbReference>
<keyword evidence="1" id="KW-0433">Leucine-rich repeat</keyword>
<protein>
    <recommendedName>
        <fullName evidence="8">Leucine-rich repeat domain, L domain-containing protein</fullName>
    </recommendedName>
</protein>
<dbReference type="PANTHER" id="PTHR45752:SF195">
    <property type="entry name" value="LEUCINE-RICH REPEAT (LRR) FAMILY PROTEIN-RELATED"/>
    <property type="match status" value="1"/>
</dbReference>
<comment type="caution">
    <text evidence="6">The sequence shown here is derived from an EMBL/GenBank/DDBJ whole genome shotgun (WGS) entry which is preliminary data.</text>
</comment>
<dbReference type="InterPro" id="IPR050715">
    <property type="entry name" value="LRR-SigEffector_domain"/>
</dbReference>
<keyword evidence="3" id="KW-0611">Plant defense</keyword>
<dbReference type="PANTHER" id="PTHR45752">
    <property type="entry name" value="LEUCINE-RICH REPEAT-CONTAINING"/>
    <property type="match status" value="1"/>
</dbReference>
<evidence type="ECO:0000259" key="4">
    <source>
        <dbReference type="Pfam" id="PF23286"/>
    </source>
</evidence>
<dbReference type="InterPro" id="IPR055414">
    <property type="entry name" value="LRR_R13L4/SHOC2-like"/>
</dbReference>
<accession>A0AAW1X2M6</accession>
<dbReference type="InterPro" id="IPR003591">
    <property type="entry name" value="Leu-rich_rpt_typical-subtyp"/>
</dbReference>
<feature type="domain" description="Disease resistance R13L4/SHOC-2-like LRR" evidence="5">
    <location>
        <begin position="206"/>
        <end position="309"/>
    </location>
</feature>
<dbReference type="Pfam" id="PF23286">
    <property type="entry name" value="LRR_13"/>
    <property type="match status" value="1"/>
</dbReference>
<gene>
    <name evidence="6" type="ORF">M0R45_018173</name>
</gene>
<dbReference type="EMBL" id="JBEDUW010000004">
    <property type="protein sequence ID" value="KAK9930867.1"/>
    <property type="molecule type" value="Genomic_DNA"/>
</dbReference>
<dbReference type="InterPro" id="IPR032675">
    <property type="entry name" value="LRR_dom_sf"/>
</dbReference>
<dbReference type="Pfam" id="PF23598">
    <property type="entry name" value="LRR_14"/>
    <property type="match status" value="1"/>
</dbReference>
<keyword evidence="2" id="KW-0677">Repeat</keyword>
<dbReference type="AlphaFoldDB" id="A0AAW1X2M6"/>
<evidence type="ECO:0000313" key="7">
    <source>
        <dbReference type="Proteomes" id="UP001457282"/>
    </source>
</evidence>
<evidence type="ECO:0000256" key="1">
    <source>
        <dbReference type="ARBA" id="ARBA00022614"/>
    </source>
</evidence>
<evidence type="ECO:0000259" key="5">
    <source>
        <dbReference type="Pfam" id="PF23598"/>
    </source>
</evidence>
<evidence type="ECO:0008006" key="8">
    <source>
        <dbReference type="Google" id="ProtNLM"/>
    </source>
</evidence>
<keyword evidence="7" id="KW-1185">Reference proteome</keyword>
<dbReference type="Proteomes" id="UP001457282">
    <property type="component" value="Unassembled WGS sequence"/>
</dbReference>
<proteinExistence type="predicted"/>